<dbReference type="Proteomes" id="UP001319874">
    <property type="component" value="Chromosome 1"/>
</dbReference>
<feature type="transmembrane region" description="Helical" evidence="2">
    <location>
        <begin position="20"/>
        <end position="38"/>
    </location>
</feature>
<evidence type="ECO:0000313" key="4">
    <source>
        <dbReference type="Proteomes" id="UP001319874"/>
    </source>
</evidence>
<protein>
    <submittedName>
        <fullName evidence="3">Uncharacterized protein</fullName>
    </submittedName>
</protein>
<accession>A0ABM7THS9</accession>
<evidence type="ECO:0000256" key="2">
    <source>
        <dbReference type="SAM" id="Phobius"/>
    </source>
</evidence>
<dbReference type="EMBL" id="AP024955">
    <property type="protein sequence ID" value="BCZ78527.1"/>
    <property type="molecule type" value="Genomic_DNA"/>
</dbReference>
<proteinExistence type="predicted"/>
<evidence type="ECO:0000313" key="3">
    <source>
        <dbReference type="EMBL" id="BCZ78527.1"/>
    </source>
</evidence>
<sequence>MAAAISIRDNKEFNMARPKIGIFGAVFAVGSVLAWRWVQKQRAAQQPLARDLTRWEGEGGAVTEPVQPTQGAPGAQVAPTPAKHLRNGNGADHGDAWPFPRS</sequence>
<keyword evidence="2" id="KW-1133">Transmembrane helix</keyword>
<organism evidence="3 4">
    <name type="scientific">Paraburkholderia terrae</name>
    <dbReference type="NCBI Taxonomy" id="311230"/>
    <lineage>
        <taxon>Bacteria</taxon>
        <taxon>Pseudomonadati</taxon>
        <taxon>Pseudomonadota</taxon>
        <taxon>Betaproteobacteria</taxon>
        <taxon>Burkholderiales</taxon>
        <taxon>Burkholderiaceae</taxon>
        <taxon>Paraburkholderia</taxon>
    </lineage>
</organism>
<feature type="region of interest" description="Disordered" evidence="1">
    <location>
        <begin position="52"/>
        <end position="102"/>
    </location>
</feature>
<reference evidence="3 4" key="1">
    <citation type="journal article" date="2022" name="Front. Microbiol.">
        <title>Identification and characterization of a novel class of self-sufficient cytochrome P450 hydroxylase involved in cyclohexanecarboxylate degradation in Paraburkholderia terrae strain KU-64.</title>
        <authorList>
            <person name="Yamamoto T."/>
            <person name="Hasegawa Y."/>
            <person name="Iwaki H."/>
        </authorList>
    </citation>
    <scope>NUCLEOTIDE SEQUENCE [LARGE SCALE GENOMIC DNA]</scope>
    <source>
        <strain evidence="3 4">KU-64</strain>
    </source>
</reference>
<name>A0ABM7THS9_9BURK</name>
<gene>
    <name evidence="3" type="ORF">PTKU64_22020</name>
</gene>
<keyword evidence="2" id="KW-0812">Transmembrane</keyword>
<keyword evidence="2" id="KW-0472">Membrane</keyword>
<evidence type="ECO:0000256" key="1">
    <source>
        <dbReference type="SAM" id="MobiDB-lite"/>
    </source>
</evidence>
<keyword evidence="4" id="KW-1185">Reference proteome</keyword>